<evidence type="ECO:0000256" key="1">
    <source>
        <dbReference type="SAM" id="Phobius"/>
    </source>
</evidence>
<dbReference type="RefSeq" id="XP_015084014.1">
    <property type="nucleotide sequence ID" value="XM_015228528.2"/>
</dbReference>
<feature type="transmembrane region" description="Helical" evidence="1">
    <location>
        <begin position="20"/>
        <end position="43"/>
    </location>
</feature>
<dbReference type="Proteomes" id="UP000694930">
    <property type="component" value="Chromosome 8"/>
</dbReference>
<proteinExistence type="predicted"/>
<name>A0ABM1HDS1_SOLPN</name>
<keyword evidence="1" id="KW-0812">Transmembrane</keyword>
<keyword evidence="1" id="KW-1133">Transmembrane helix</keyword>
<reference evidence="2" key="1">
    <citation type="journal article" date="2014" name="Nat. Genet.">
        <title>The genome of the stress-tolerant wild tomato species Solanum pennellii.</title>
        <authorList>
            <person name="Bolger A."/>
            <person name="Scossa F."/>
            <person name="Bolger M.E."/>
            <person name="Lanz C."/>
            <person name="Maumus F."/>
            <person name="Tohge T."/>
            <person name="Quesneville H."/>
            <person name="Alseekh S."/>
            <person name="Sorensen I."/>
            <person name="Lichtenstein G."/>
            <person name="Fich E.A."/>
            <person name="Conte M."/>
            <person name="Keller H."/>
            <person name="Schneeberger K."/>
            <person name="Schwacke R."/>
            <person name="Ofner I."/>
            <person name="Vrebalov J."/>
            <person name="Xu Y."/>
            <person name="Osorio S."/>
            <person name="Aflitos S.A."/>
            <person name="Schijlen E."/>
            <person name="Jimenez-Gomez J.M."/>
            <person name="Ryngajllo M."/>
            <person name="Kimura S."/>
            <person name="Kumar R."/>
            <person name="Koenig D."/>
            <person name="Headland L.R."/>
            <person name="Maloof J.N."/>
            <person name="Sinha N."/>
            <person name="van Ham R.C."/>
            <person name="Lankhorst R.K."/>
            <person name="Mao L."/>
            <person name="Vogel A."/>
            <person name="Arsova B."/>
            <person name="Panstruga R."/>
            <person name="Fei Z."/>
            <person name="Rose J.K."/>
            <person name="Zamir D."/>
            <person name="Carrari F."/>
            <person name="Giovannoni J.J."/>
            <person name="Weigel D."/>
            <person name="Usadel B."/>
            <person name="Fernie A.R."/>
        </authorList>
    </citation>
    <scope>NUCLEOTIDE SEQUENCE [LARGE SCALE GENOMIC DNA]</scope>
    <source>
        <strain evidence="2">cv. LA0716</strain>
    </source>
</reference>
<evidence type="ECO:0000313" key="3">
    <source>
        <dbReference type="RefSeq" id="XP_015084014.1"/>
    </source>
</evidence>
<keyword evidence="1" id="KW-0472">Membrane</keyword>
<reference evidence="3" key="2">
    <citation type="submission" date="2025-08" db="UniProtKB">
        <authorList>
            <consortium name="RefSeq"/>
        </authorList>
    </citation>
    <scope>IDENTIFICATION</scope>
</reference>
<accession>A0ABM1HDS1</accession>
<protein>
    <submittedName>
        <fullName evidence="3">Uncharacterized protein LOC107027352 isoform X1</fullName>
    </submittedName>
</protein>
<gene>
    <name evidence="3" type="primary">LOC107027352</name>
</gene>
<evidence type="ECO:0000313" key="2">
    <source>
        <dbReference type="Proteomes" id="UP000694930"/>
    </source>
</evidence>
<organism evidence="2 3">
    <name type="scientific">Solanum pennellii</name>
    <name type="common">Tomato</name>
    <name type="synonym">Lycopersicon pennellii</name>
    <dbReference type="NCBI Taxonomy" id="28526"/>
    <lineage>
        <taxon>Eukaryota</taxon>
        <taxon>Viridiplantae</taxon>
        <taxon>Streptophyta</taxon>
        <taxon>Embryophyta</taxon>
        <taxon>Tracheophyta</taxon>
        <taxon>Spermatophyta</taxon>
        <taxon>Magnoliopsida</taxon>
        <taxon>eudicotyledons</taxon>
        <taxon>Gunneridae</taxon>
        <taxon>Pentapetalae</taxon>
        <taxon>asterids</taxon>
        <taxon>lamiids</taxon>
        <taxon>Solanales</taxon>
        <taxon>Solanaceae</taxon>
        <taxon>Solanoideae</taxon>
        <taxon>Solaneae</taxon>
        <taxon>Solanum</taxon>
        <taxon>Solanum subgen. Lycopersicon</taxon>
    </lineage>
</organism>
<dbReference type="GeneID" id="107027352"/>
<keyword evidence="2" id="KW-1185">Reference proteome</keyword>
<sequence length="212" mass="24460">MPDDKKMLCLRFDDNNLELSYLLGLSILPPTIVLVYCMLKFLLQLLIHHPQNMSHPKKRETKIVTNEKSDAEDQLDEAKGQQAVVYRFRQRHKKIQREATSCSKLIAKEEESCVSKTPPRVHDGDLLHFSHRHPLLRFHLKGTEVIRCNMCAITISGVAYGCDCCLYFLHELHLNKFCYGFFGVSHRLLLVLAVYRPPNDVAPHVYSHAADY</sequence>